<evidence type="ECO:0000259" key="21">
    <source>
        <dbReference type="PROSITE" id="PS51848"/>
    </source>
</evidence>
<evidence type="ECO:0000256" key="5">
    <source>
        <dbReference type="ARBA" id="ARBA00022475"/>
    </source>
</evidence>
<evidence type="ECO:0000256" key="11">
    <source>
        <dbReference type="ARBA" id="ARBA00023038"/>
    </source>
</evidence>
<evidence type="ECO:0000256" key="1">
    <source>
        <dbReference type="ARBA" id="ARBA00004172"/>
    </source>
</evidence>
<evidence type="ECO:0000256" key="18">
    <source>
        <dbReference type="SAM" id="MobiDB-lite"/>
    </source>
</evidence>
<feature type="compositionally biased region" description="Polar residues" evidence="18">
    <location>
        <begin position="276"/>
        <end position="302"/>
    </location>
</feature>
<protein>
    <recommendedName>
        <fullName evidence="24">MICAL-like protein 2</fullName>
    </recommendedName>
</protein>
<dbReference type="PANTHER" id="PTHR23167">
    <property type="entry name" value="CALPONIN HOMOLOGY DOMAIN-CONTAINING PROTEIN DDB_G0272472-RELATED"/>
    <property type="match status" value="1"/>
</dbReference>
<dbReference type="OrthoDB" id="10017054at2759"/>
<keyword evidence="14" id="KW-0206">Cytoskeleton</keyword>
<evidence type="ECO:0000313" key="22">
    <source>
        <dbReference type="EMBL" id="KAG7491984.1"/>
    </source>
</evidence>
<feature type="compositionally biased region" description="Polar residues" evidence="18">
    <location>
        <begin position="552"/>
        <end position="563"/>
    </location>
</feature>
<feature type="compositionally biased region" description="Pro residues" evidence="18">
    <location>
        <begin position="143"/>
        <end position="155"/>
    </location>
</feature>
<feature type="compositionally biased region" description="Polar residues" evidence="18">
    <location>
        <begin position="311"/>
        <end position="348"/>
    </location>
</feature>
<gene>
    <name evidence="22" type="ORF">MATL_G00009640</name>
</gene>
<evidence type="ECO:0000256" key="3">
    <source>
        <dbReference type="ARBA" id="ARBA00004245"/>
    </source>
</evidence>
<evidence type="ECO:0008006" key="24">
    <source>
        <dbReference type="Google" id="ProtNLM"/>
    </source>
</evidence>
<comment type="caution">
    <text evidence="22">The sequence shown here is derived from an EMBL/GenBank/DDBJ whole genome shotgun (WGS) entry which is preliminary data.</text>
</comment>
<feature type="domain" description="LIM zinc-binding" evidence="20">
    <location>
        <begin position="190"/>
        <end position="252"/>
    </location>
</feature>
<dbReference type="PROSITE" id="PS50021">
    <property type="entry name" value="CH"/>
    <property type="match status" value="1"/>
</dbReference>
<feature type="compositionally biased region" description="Polar residues" evidence="18">
    <location>
        <begin position="514"/>
        <end position="523"/>
    </location>
</feature>
<evidence type="ECO:0000256" key="13">
    <source>
        <dbReference type="ARBA" id="ARBA00023136"/>
    </source>
</evidence>
<accession>A0A9D3QJD3</accession>
<feature type="compositionally biased region" description="Polar residues" evidence="18">
    <location>
        <begin position="375"/>
        <end position="385"/>
    </location>
</feature>
<evidence type="ECO:0000313" key="23">
    <source>
        <dbReference type="Proteomes" id="UP001046870"/>
    </source>
</evidence>
<feature type="compositionally biased region" description="Basic and acidic residues" evidence="18">
    <location>
        <begin position="565"/>
        <end position="576"/>
    </location>
</feature>
<keyword evidence="23" id="KW-1185">Reference proteome</keyword>
<keyword evidence="7" id="KW-0597">Phosphoprotein</keyword>
<feature type="compositionally biased region" description="Basic and acidic residues" evidence="18">
    <location>
        <begin position="356"/>
        <end position="366"/>
    </location>
</feature>
<evidence type="ECO:0000256" key="7">
    <source>
        <dbReference type="ARBA" id="ARBA00022553"/>
    </source>
</evidence>
<keyword evidence="10 16" id="KW-0862">Zinc</keyword>
<dbReference type="Gene3D" id="2.10.110.10">
    <property type="entry name" value="Cysteine Rich Protein"/>
    <property type="match status" value="1"/>
</dbReference>
<dbReference type="SMART" id="SM01203">
    <property type="entry name" value="DUF3585"/>
    <property type="match status" value="1"/>
</dbReference>
<dbReference type="Pfam" id="PF12130">
    <property type="entry name" value="bMERB_dom"/>
    <property type="match status" value="1"/>
</dbReference>
<dbReference type="GO" id="GO:0042995">
    <property type="term" value="C:cell projection"/>
    <property type="evidence" value="ECO:0007669"/>
    <property type="project" value="UniProtKB-SubCell"/>
</dbReference>
<dbReference type="SUPFAM" id="SSF57716">
    <property type="entry name" value="Glucocorticoid receptor-like (DNA-binding domain)"/>
    <property type="match status" value="1"/>
</dbReference>
<evidence type="ECO:0000256" key="15">
    <source>
        <dbReference type="ARBA" id="ARBA00023273"/>
    </source>
</evidence>
<evidence type="ECO:0000256" key="8">
    <source>
        <dbReference type="ARBA" id="ARBA00022723"/>
    </source>
</evidence>
<dbReference type="GO" id="GO:0046872">
    <property type="term" value="F:metal ion binding"/>
    <property type="evidence" value="ECO:0007669"/>
    <property type="project" value="UniProtKB-KW"/>
</dbReference>
<dbReference type="CDD" id="cd09444">
    <property type="entry name" value="LIM_Mical_like_1"/>
    <property type="match status" value="1"/>
</dbReference>
<feature type="domain" description="Calponin-homology (CH)" evidence="19">
    <location>
        <begin position="1"/>
        <end position="107"/>
    </location>
</feature>
<feature type="compositionally biased region" description="Polar residues" evidence="18">
    <location>
        <begin position="530"/>
        <end position="544"/>
    </location>
</feature>
<keyword evidence="9" id="KW-0967">Endosome</keyword>
<keyword evidence="12 17" id="KW-0175">Coiled coil</keyword>
<dbReference type="InterPro" id="IPR022735">
    <property type="entry name" value="bMERB_dom"/>
</dbReference>
<dbReference type="GO" id="GO:0005856">
    <property type="term" value="C:cytoskeleton"/>
    <property type="evidence" value="ECO:0007669"/>
    <property type="project" value="UniProtKB-SubCell"/>
</dbReference>
<dbReference type="GO" id="GO:0005886">
    <property type="term" value="C:plasma membrane"/>
    <property type="evidence" value="ECO:0007669"/>
    <property type="project" value="UniProtKB-SubCell"/>
</dbReference>
<dbReference type="SMART" id="SM00132">
    <property type="entry name" value="LIM"/>
    <property type="match status" value="1"/>
</dbReference>
<feature type="region of interest" description="Disordered" evidence="18">
    <location>
        <begin position="117"/>
        <end position="186"/>
    </location>
</feature>
<dbReference type="AlphaFoldDB" id="A0A9D3QJD3"/>
<dbReference type="Pfam" id="PF00412">
    <property type="entry name" value="LIM"/>
    <property type="match status" value="1"/>
</dbReference>
<keyword evidence="15" id="KW-0966">Cell projection</keyword>
<feature type="compositionally biased region" description="Polar residues" evidence="18">
    <location>
        <begin position="426"/>
        <end position="435"/>
    </location>
</feature>
<evidence type="ECO:0000256" key="4">
    <source>
        <dbReference type="ARBA" id="ARBA00004316"/>
    </source>
</evidence>
<evidence type="ECO:0000256" key="17">
    <source>
        <dbReference type="SAM" id="Coils"/>
    </source>
</evidence>
<dbReference type="SUPFAM" id="SSF47576">
    <property type="entry name" value="Calponin-homology domain, CH-domain"/>
    <property type="match status" value="1"/>
</dbReference>
<dbReference type="SMART" id="SM00033">
    <property type="entry name" value="CH"/>
    <property type="match status" value="1"/>
</dbReference>
<feature type="compositionally biased region" description="Low complexity" evidence="18">
    <location>
        <begin position="156"/>
        <end position="172"/>
    </location>
</feature>
<evidence type="ECO:0000259" key="20">
    <source>
        <dbReference type="PROSITE" id="PS50023"/>
    </source>
</evidence>
<name>A0A9D3QJD3_MEGAT</name>
<organism evidence="22 23">
    <name type="scientific">Megalops atlanticus</name>
    <name type="common">Tarpon</name>
    <name type="synonym">Clupea gigantea</name>
    <dbReference type="NCBI Taxonomy" id="7932"/>
    <lineage>
        <taxon>Eukaryota</taxon>
        <taxon>Metazoa</taxon>
        <taxon>Chordata</taxon>
        <taxon>Craniata</taxon>
        <taxon>Vertebrata</taxon>
        <taxon>Euteleostomi</taxon>
        <taxon>Actinopterygii</taxon>
        <taxon>Neopterygii</taxon>
        <taxon>Teleostei</taxon>
        <taxon>Elopiformes</taxon>
        <taxon>Megalopidae</taxon>
        <taxon>Megalops</taxon>
    </lineage>
</organism>
<dbReference type="PROSITE" id="PS51848">
    <property type="entry name" value="BMERB"/>
    <property type="match status" value="1"/>
</dbReference>
<feature type="region of interest" description="Disordered" evidence="18">
    <location>
        <begin position="248"/>
        <end position="576"/>
    </location>
</feature>
<feature type="coiled-coil region" evidence="17">
    <location>
        <begin position="576"/>
        <end position="610"/>
    </location>
</feature>
<dbReference type="PANTHER" id="PTHR23167:SF87">
    <property type="entry name" value="MICAL-LIKE PROTEIN 2"/>
    <property type="match status" value="1"/>
</dbReference>
<evidence type="ECO:0000256" key="10">
    <source>
        <dbReference type="ARBA" id="ARBA00022833"/>
    </source>
</evidence>
<keyword evidence="5" id="KW-1003">Cell membrane</keyword>
<dbReference type="Proteomes" id="UP001046870">
    <property type="component" value="Chromosome 1"/>
</dbReference>
<evidence type="ECO:0000256" key="6">
    <source>
        <dbReference type="ARBA" id="ARBA00022490"/>
    </source>
</evidence>
<dbReference type="GO" id="GO:0055037">
    <property type="term" value="C:recycling endosome"/>
    <property type="evidence" value="ECO:0007669"/>
    <property type="project" value="UniProtKB-SubCell"/>
</dbReference>
<keyword evidence="13" id="KW-0472">Membrane</keyword>
<dbReference type="EMBL" id="JAFDVH010000001">
    <property type="protein sequence ID" value="KAG7491984.1"/>
    <property type="molecule type" value="Genomic_DNA"/>
</dbReference>
<evidence type="ECO:0000259" key="19">
    <source>
        <dbReference type="PROSITE" id="PS50021"/>
    </source>
</evidence>
<evidence type="ECO:0000256" key="16">
    <source>
        <dbReference type="PROSITE-ProRule" id="PRU00125"/>
    </source>
</evidence>
<evidence type="ECO:0000256" key="2">
    <source>
        <dbReference type="ARBA" id="ARBA00004202"/>
    </source>
</evidence>
<dbReference type="CDD" id="cd21253">
    <property type="entry name" value="CH_MICALL2"/>
    <property type="match status" value="1"/>
</dbReference>
<dbReference type="Pfam" id="PF00307">
    <property type="entry name" value="CH"/>
    <property type="match status" value="1"/>
</dbReference>
<comment type="subcellular location">
    <subcellularLocation>
        <location evidence="2">Cell membrane</location>
        <topology evidence="2">Peripheral membrane protein</topology>
    </subcellularLocation>
    <subcellularLocation>
        <location evidence="4">Cell projection</location>
    </subcellularLocation>
    <subcellularLocation>
        <location evidence="3">Cytoplasm</location>
        <location evidence="3">Cytoskeleton</location>
    </subcellularLocation>
    <subcellularLocation>
        <location evidence="1">Recycling endosome</location>
    </subcellularLocation>
</comment>
<dbReference type="PROSITE" id="PS00478">
    <property type="entry name" value="LIM_DOMAIN_1"/>
    <property type="match status" value="1"/>
</dbReference>
<proteinExistence type="predicted"/>
<dbReference type="InterPro" id="IPR036872">
    <property type="entry name" value="CH_dom_sf"/>
</dbReference>
<dbReference type="InterPro" id="IPR001715">
    <property type="entry name" value="CH_dom"/>
</dbReference>
<keyword evidence="11 16" id="KW-0440">LIM domain</keyword>
<evidence type="ECO:0000256" key="12">
    <source>
        <dbReference type="ARBA" id="ARBA00023054"/>
    </source>
</evidence>
<dbReference type="InterPro" id="IPR050540">
    <property type="entry name" value="F-actin_Monoox_Mical"/>
</dbReference>
<dbReference type="Gene3D" id="1.10.418.10">
    <property type="entry name" value="Calponin-like domain"/>
    <property type="match status" value="1"/>
</dbReference>
<feature type="domain" description="BMERB" evidence="21">
    <location>
        <begin position="563"/>
        <end position="717"/>
    </location>
</feature>
<sequence length="750" mass="82836">MAAVKALQQWCKIQCDGYRDVAITNMTTSFRDGLAFCALIHKHRPDLIDYDSLSKENVYHNNELAFRVAEEHLGIPALLDADDMVALRVPDRLSILTYVSQYYNYFHGRSPIGGMAGIKRPAENSTEEPSGKKNQPVIAKPFPFKPTPENHPPPTTSVTTPSRPSPKPARAANQKKGLTESSNKMGTLSSTCSVCRNHVHLVQRHLVDGKLYHRNCFKCSECSNILLSGTYKPGPTPGTFICTTHQGTQNGGKTPSGAGVQKNGPVTARLGPTWLVTKNNSSSTPRPTSALSPPAVTNTTPGSPTPAAKSLTPSAQKNQAARQRFFESTPSAQDNPPSNRWSVATPETTGKGRVLLKVEEEKDKAKSVITKKLTEANSNNNNTVYHSGLRPTDNRSGNKPAEAPSWKRDQNSPGLGGLKPVEPSPRVNTATTTTGPLWVKTNSKEAPRPQSTFSSNIKDLNSSESPADWRSKLKPVSKGPKTTESKEPSFTIETKKILAPSKPTPSGPAPTQPQKPTGLSISTPPAAPDNQRTPSPKPSHNGSESCGFKNGKGSSSTNASQPEVKSPKTKPDYIPKEDILKELKDIENNLNDLEKKGIEMEKQLRLCEQEGAEDTSMDELMVDWFNLIRQKQVYMRRESELVYIAKTQDLEEQQPGVEEELRRLIEKPEHLKTAADKKREEELMEKLVEIVNDRNAIVEGLDEDRLREEEEDQQLNQLMQNLDIKKDKNKKKSNIKKLFGWKSKKEAVED</sequence>
<evidence type="ECO:0000256" key="14">
    <source>
        <dbReference type="ARBA" id="ARBA00023212"/>
    </source>
</evidence>
<keyword evidence="6" id="KW-0963">Cytoplasm</keyword>
<feature type="compositionally biased region" description="Polar residues" evidence="18">
    <location>
        <begin position="449"/>
        <end position="465"/>
    </location>
</feature>
<keyword evidence="8 16" id="KW-0479">Metal-binding</keyword>
<evidence type="ECO:0000256" key="9">
    <source>
        <dbReference type="ARBA" id="ARBA00022753"/>
    </source>
</evidence>
<feature type="compositionally biased region" description="Pro residues" evidence="18">
    <location>
        <begin position="502"/>
        <end position="513"/>
    </location>
</feature>
<dbReference type="FunFam" id="1.10.418.10:FF:000055">
    <property type="entry name" value="MICAL-like protein 2"/>
    <property type="match status" value="1"/>
</dbReference>
<dbReference type="PROSITE" id="PS50023">
    <property type="entry name" value="LIM_DOMAIN_2"/>
    <property type="match status" value="1"/>
</dbReference>
<dbReference type="InterPro" id="IPR001781">
    <property type="entry name" value="Znf_LIM"/>
</dbReference>
<feature type="coiled-coil region" evidence="17">
    <location>
        <begin position="701"/>
        <end position="728"/>
    </location>
</feature>
<reference evidence="22" key="1">
    <citation type="submission" date="2021-01" db="EMBL/GenBank/DDBJ databases">
        <authorList>
            <person name="Zahm M."/>
            <person name="Roques C."/>
            <person name="Cabau C."/>
            <person name="Klopp C."/>
            <person name="Donnadieu C."/>
            <person name="Jouanno E."/>
            <person name="Lampietro C."/>
            <person name="Louis A."/>
            <person name="Herpin A."/>
            <person name="Echchiki A."/>
            <person name="Berthelot C."/>
            <person name="Parey E."/>
            <person name="Roest-Crollius H."/>
            <person name="Braasch I."/>
            <person name="Postlethwait J."/>
            <person name="Bobe J."/>
            <person name="Montfort J."/>
            <person name="Bouchez O."/>
            <person name="Begum T."/>
            <person name="Mejri S."/>
            <person name="Adams A."/>
            <person name="Chen W.-J."/>
            <person name="Guiguen Y."/>
        </authorList>
    </citation>
    <scope>NUCLEOTIDE SEQUENCE</scope>
    <source>
        <strain evidence="22">YG-15Mar2019-1</strain>
        <tissue evidence="22">Brain</tissue>
    </source>
</reference>